<feature type="transmembrane region" description="Helical" evidence="14">
    <location>
        <begin position="973"/>
        <end position="990"/>
    </location>
</feature>
<dbReference type="GO" id="GO:0051453">
    <property type="term" value="P:regulation of intracellular pH"/>
    <property type="evidence" value="ECO:0007669"/>
    <property type="project" value="TreeGrafter"/>
</dbReference>
<gene>
    <name evidence="18" type="primary">SLC4A10</name>
    <name evidence="18" type="synonym">LOC115577220</name>
</gene>
<feature type="transmembrane region" description="Helical" evidence="14">
    <location>
        <begin position="477"/>
        <end position="499"/>
    </location>
</feature>
<evidence type="ECO:0000256" key="4">
    <source>
        <dbReference type="ARBA" id="ARBA00022448"/>
    </source>
</evidence>
<dbReference type="GO" id="GO:0008510">
    <property type="term" value="F:sodium:bicarbonate symporter activity"/>
    <property type="evidence" value="ECO:0007669"/>
    <property type="project" value="TreeGrafter"/>
</dbReference>
<feature type="transmembrane region" description="Helical" evidence="14">
    <location>
        <begin position="778"/>
        <end position="797"/>
    </location>
</feature>
<feature type="domain" description="Bicarbonate transporter-like transmembrane" evidence="16">
    <location>
        <begin position="448"/>
        <end position="1007"/>
    </location>
</feature>
<dbReference type="InterPro" id="IPR016152">
    <property type="entry name" value="PTrfase/Anion_transptr"/>
</dbReference>
<feature type="transmembrane region" description="Helical" evidence="14">
    <location>
        <begin position="692"/>
        <end position="710"/>
    </location>
</feature>
<evidence type="ECO:0000256" key="11">
    <source>
        <dbReference type="ARBA" id="ARBA00023157"/>
    </source>
</evidence>
<keyword evidence="7 14" id="KW-1133">Transmembrane helix</keyword>
<dbReference type="InterPro" id="IPR003024">
    <property type="entry name" value="Na/HCO3_transpt"/>
</dbReference>
<dbReference type="InterPro" id="IPR003020">
    <property type="entry name" value="HCO3_transpt_euk"/>
</dbReference>
<proteinExistence type="inferred from homology"/>
<reference evidence="18" key="3">
    <citation type="submission" date="2025-09" db="UniProtKB">
        <authorList>
            <consortium name="Ensembl"/>
        </authorList>
    </citation>
    <scope>IDENTIFICATION</scope>
</reference>
<dbReference type="Gene3D" id="1.10.287.570">
    <property type="entry name" value="Helical hairpin bin"/>
    <property type="match status" value="1"/>
</dbReference>
<reference evidence="18" key="2">
    <citation type="submission" date="2025-08" db="UniProtKB">
        <authorList>
            <consortium name="Ensembl"/>
        </authorList>
    </citation>
    <scope>IDENTIFICATION</scope>
</reference>
<evidence type="ECO:0000256" key="3">
    <source>
        <dbReference type="ARBA" id="ARBA00010993"/>
    </source>
</evidence>
<dbReference type="SUPFAM" id="SSF55804">
    <property type="entry name" value="Phoshotransferase/anion transport protein"/>
    <property type="match status" value="1"/>
</dbReference>
<feature type="region of interest" description="Disordered" evidence="15">
    <location>
        <begin position="403"/>
        <end position="443"/>
    </location>
</feature>
<feature type="compositionally biased region" description="Basic and acidic residues" evidence="15">
    <location>
        <begin position="74"/>
        <end position="88"/>
    </location>
</feature>
<evidence type="ECO:0000259" key="17">
    <source>
        <dbReference type="Pfam" id="PF07565"/>
    </source>
</evidence>
<dbReference type="AlphaFoldDB" id="A0A671YYW6"/>
<evidence type="ECO:0000256" key="13">
    <source>
        <dbReference type="ARBA" id="ARBA00023201"/>
    </source>
</evidence>
<keyword evidence="8" id="KW-0915">Sodium</keyword>
<accession>A0A671YYW6</accession>
<dbReference type="Proteomes" id="UP000472265">
    <property type="component" value="Chromosome 24"/>
</dbReference>
<dbReference type="Pfam" id="PF07565">
    <property type="entry name" value="Band_3_cyto"/>
    <property type="match status" value="1"/>
</dbReference>
<keyword evidence="12" id="KW-0325">Glycoprotein</keyword>
<dbReference type="GO" id="GO:0005452">
    <property type="term" value="F:solute:inorganic anion antiporter activity"/>
    <property type="evidence" value="ECO:0007669"/>
    <property type="project" value="InterPro"/>
</dbReference>
<dbReference type="NCBIfam" id="TIGR00834">
    <property type="entry name" value="ae"/>
    <property type="match status" value="1"/>
</dbReference>
<keyword evidence="4 14" id="KW-0813">Transport</keyword>
<evidence type="ECO:0000259" key="16">
    <source>
        <dbReference type="Pfam" id="PF00955"/>
    </source>
</evidence>
<feature type="transmembrane region" description="Helical" evidence="14">
    <location>
        <begin position="950"/>
        <end position="967"/>
    </location>
</feature>
<dbReference type="InterPro" id="IPR013769">
    <property type="entry name" value="Band3_cytoplasmic_dom"/>
</dbReference>
<dbReference type="Pfam" id="PF00955">
    <property type="entry name" value="HCO3_cotransp"/>
    <property type="match status" value="1"/>
</dbReference>
<reference evidence="18" key="1">
    <citation type="submission" date="2021-04" db="EMBL/GenBank/DDBJ databases">
        <authorList>
            <consortium name="Wellcome Sanger Institute Data Sharing"/>
        </authorList>
    </citation>
    <scope>NUCLEOTIDE SEQUENCE [LARGE SCALE GENOMIC DNA]</scope>
</reference>
<feature type="compositionally biased region" description="Basic residues" evidence="15">
    <location>
        <begin position="54"/>
        <end position="73"/>
    </location>
</feature>
<evidence type="ECO:0000256" key="12">
    <source>
        <dbReference type="ARBA" id="ARBA00023180"/>
    </source>
</evidence>
<evidence type="ECO:0000256" key="1">
    <source>
        <dbReference type="ARBA" id="ARBA00004221"/>
    </source>
</evidence>
<dbReference type="GO" id="GO:0016324">
    <property type="term" value="C:apical plasma membrane"/>
    <property type="evidence" value="ECO:0007669"/>
    <property type="project" value="UniProtKB-SubCell"/>
</dbReference>
<evidence type="ECO:0000313" key="19">
    <source>
        <dbReference type="Proteomes" id="UP000472265"/>
    </source>
</evidence>
<evidence type="ECO:0000256" key="6">
    <source>
        <dbReference type="ARBA" id="ARBA00022692"/>
    </source>
</evidence>
<keyword evidence="13" id="KW-0739">Sodium transport</keyword>
<feature type="transmembrane region" description="Helical" evidence="14">
    <location>
        <begin position="730"/>
        <end position="748"/>
    </location>
</feature>
<evidence type="ECO:0000256" key="8">
    <source>
        <dbReference type="ARBA" id="ARBA00023053"/>
    </source>
</evidence>
<dbReference type="PANTHER" id="PTHR11453">
    <property type="entry name" value="ANION EXCHANGE PROTEIN"/>
    <property type="match status" value="1"/>
</dbReference>
<feature type="domain" description="Band 3 cytoplasmic" evidence="17">
    <location>
        <begin position="113"/>
        <end position="401"/>
    </location>
</feature>
<dbReference type="InterPro" id="IPR011531">
    <property type="entry name" value="HCO3_transpt-like_TM_dom"/>
</dbReference>
<dbReference type="PRINTS" id="PR01231">
    <property type="entry name" value="HCO3TRNSPORT"/>
</dbReference>
<feature type="transmembrane region" description="Helical" evidence="14">
    <location>
        <begin position="818"/>
        <end position="842"/>
    </location>
</feature>
<protein>
    <recommendedName>
        <fullName evidence="14">Anion exchange protein</fullName>
    </recommendedName>
</protein>
<dbReference type="PANTHER" id="PTHR11453:SF113">
    <property type="entry name" value="ANION EXCHANGE PROTEIN"/>
    <property type="match status" value="1"/>
</dbReference>
<keyword evidence="5" id="KW-1003">Cell membrane</keyword>
<dbReference type="FunFam" id="1.10.287.570:FF:000001">
    <property type="entry name" value="Anion exchange protein"/>
    <property type="match status" value="1"/>
</dbReference>
<comment type="subcellular location">
    <subcellularLocation>
        <location evidence="1">Apical cell membrane</location>
    </subcellularLocation>
    <subcellularLocation>
        <location evidence="2">Basolateral cell membrane</location>
        <topology evidence="2">Multi-pass membrane protein</topology>
    </subcellularLocation>
    <subcellularLocation>
        <location evidence="14">Membrane</location>
        <topology evidence="14">Multi-pass membrane protein</topology>
    </subcellularLocation>
</comment>
<evidence type="ECO:0000256" key="2">
    <source>
        <dbReference type="ARBA" id="ARBA00004554"/>
    </source>
</evidence>
<name>A0A671YYW6_SPAAU</name>
<dbReference type="GO" id="GO:0016323">
    <property type="term" value="C:basolateral plasma membrane"/>
    <property type="evidence" value="ECO:0007669"/>
    <property type="project" value="UniProtKB-SubCell"/>
</dbReference>
<keyword evidence="6 14" id="KW-0812">Transmembrane</keyword>
<evidence type="ECO:0000256" key="10">
    <source>
        <dbReference type="ARBA" id="ARBA00023136"/>
    </source>
</evidence>
<evidence type="ECO:0000256" key="14">
    <source>
        <dbReference type="RuleBase" id="RU362035"/>
    </source>
</evidence>
<feature type="transmembrane region" description="Helical" evidence="14">
    <location>
        <begin position="583"/>
        <end position="605"/>
    </location>
</feature>
<evidence type="ECO:0000313" key="18">
    <source>
        <dbReference type="Ensembl" id="ENSSAUP00010067946.1"/>
    </source>
</evidence>
<dbReference type="Ensembl" id="ENSSAUT00010071116.1">
    <property type="protein sequence ID" value="ENSSAUP00010067946.1"/>
    <property type="gene ID" value="ENSSAUG00010025415.1"/>
</dbReference>
<sequence length="1092" mass="123075">SLPPSCSSHGVTCLRTDEEAVVDRGGTRSMLNTNFEKEELEGHRTLYIGVHVPLGRRSHRRHRHHGHRHRKRSKERDSTADDGRESPSHTDTPAQRVQFLLGTEDGDEEHIPHALFTELDEICLREGEDAEWKETARWLKFEEDVEDGGERWSKPYVATLSLHSLFELRSCIMNGTVMLDMRANSLEEIADMVLDQHEVSGSVGQDARKKIREALLKQHHHQNHKKLANRIPIVRSFADIGKKQSEPHSMDKNGQTVSPQSQPANNEGKQDVSRENSAVDFSKIDLHFMKKIPPGAEASNVLVGELEFLDRPVVAFIRLAPAVLLNGLAEVPITTRFLFILLGPLGKGPQYHEIGRSIATLMTDEIFHDVAYKAKDRNDLVAGIDEFLDQVTVLPPGEWDPSIRIEPPKNVPSQEKRKIPPVPNGVTDLGESEEHGGHGGPELQRTGRIFGGLLLDIKRKAPHYLSDYTDAISLQCLASFLFLYCACMSPVITFGGLLGEATEGRVSAIESLFGASMTGIAYSLFAGQPLTILGSTGPVLVFEKILFKFCKEYGLSYLSLRACIGLWTAFFCLLLVATDASSLVCYITRFTEEAFAALICIIFIYEALEKLLHLGHHYPINKNNDLQKLTQYWCMCTEPRDPSNETLQYWEERNITSSQVNWTMLEVKECEMFHGDFVGTACSPHGPYIPDVLFWCVVLFFSTVFMSAFLKEFKTSRYFPTKVRGIISDFAVFITILTMVFVDYALGIPSPKLQVPNKFKPTRDDRGWLINPVGPNPWWTTIITFIPALLCTILIFMDQQITAVIINRKEHKLKKGCGYHLDLFVVGVMLGVCSVMGLPWFVAATVLSISHVNSLKLESECSAPGEQPKFLGIREQRFTGLMIFTLMGCSVFMTSMLKFIPMPVLYGVFLYMGASSLRGIQFFDRLRLFSMPAKHQPDFIYLRHVPLRKVHLFTIVQLSCLILLWVIKTSKAAIVFPMMVLALVFIRKLLDLMFTKRELSWLDDLMPEWKKKKLEDAQEEEHSIIAEEEGIVQVPLEGNFKCDPATVNITDEMSKGSFGNVWKSVSPAESTKKEPSAKRLASLTPLLLFPHL</sequence>
<feature type="compositionally biased region" description="Polar residues" evidence="15">
    <location>
        <begin position="252"/>
        <end position="267"/>
    </location>
</feature>
<dbReference type="FunFam" id="3.40.930.10:FF:000001">
    <property type="entry name" value="Anion exchange protein"/>
    <property type="match status" value="1"/>
</dbReference>
<evidence type="ECO:0000256" key="9">
    <source>
        <dbReference type="ARBA" id="ARBA00023065"/>
    </source>
</evidence>
<evidence type="ECO:0000256" key="5">
    <source>
        <dbReference type="ARBA" id="ARBA00022475"/>
    </source>
</evidence>
<dbReference type="GeneTree" id="ENSGT00940000156972"/>
<keyword evidence="9 14" id="KW-0406">Ion transport</keyword>
<feature type="transmembrane region" description="Helical" evidence="14">
    <location>
        <begin position="511"/>
        <end position="534"/>
    </location>
</feature>
<evidence type="ECO:0000256" key="15">
    <source>
        <dbReference type="SAM" id="MobiDB-lite"/>
    </source>
</evidence>
<dbReference type="Gene3D" id="3.40.930.10">
    <property type="entry name" value="Mannitol-specific EII, Chain A"/>
    <property type="match status" value="1"/>
</dbReference>
<keyword evidence="19" id="KW-1185">Reference proteome</keyword>
<dbReference type="PRINTS" id="PR01232">
    <property type="entry name" value="NAHCO3TRSPRT"/>
</dbReference>
<keyword evidence="11" id="KW-1015">Disulfide bond</keyword>
<feature type="region of interest" description="Disordered" evidence="15">
    <location>
        <begin position="243"/>
        <end position="276"/>
    </location>
</feature>
<dbReference type="GO" id="GO:0008509">
    <property type="term" value="F:monoatomic anion transmembrane transporter activity"/>
    <property type="evidence" value="ECO:0007669"/>
    <property type="project" value="InterPro"/>
</dbReference>
<feature type="transmembrane region" description="Helical" evidence="14">
    <location>
        <begin position="554"/>
        <end position="576"/>
    </location>
</feature>
<evidence type="ECO:0000256" key="7">
    <source>
        <dbReference type="ARBA" id="ARBA00022989"/>
    </source>
</evidence>
<comment type="similarity">
    <text evidence="3 14">Belongs to the anion exchanger (TC 2.A.31) family.</text>
</comment>
<organism evidence="18 19">
    <name type="scientific">Sparus aurata</name>
    <name type="common">Gilthead sea bream</name>
    <dbReference type="NCBI Taxonomy" id="8175"/>
    <lineage>
        <taxon>Eukaryota</taxon>
        <taxon>Metazoa</taxon>
        <taxon>Chordata</taxon>
        <taxon>Craniata</taxon>
        <taxon>Vertebrata</taxon>
        <taxon>Euteleostomi</taxon>
        <taxon>Actinopterygii</taxon>
        <taxon>Neopterygii</taxon>
        <taxon>Teleostei</taxon>
        <taxon>Neoteleostei</taxon>
        <taxon>Acanthomorphata</taxon>
        <taxon>Eupercaria</taxon>
        <taxon>Spariformes</taxon>
        <taxon>Sparidae</taxon>
        <taxon>Sparus</taxon>
    </lineage>
</organism>
<feature type="region of interest" description="Disordered" evidence="15">
    <location>
        <begin position="51"/>
        <end position="95"/>
    </location>
</feature>
<keyword evidence="10 14" id="KW-0472">Membrane</keyword>